<dbReference type="InterPro" id="IPR036439">
    <property type="entry name" value="Dockerin_dom_sf"/>
</dbReference>
<dbReference type="InterPro" id="IPR013783">
    <property type="entry name" value="Ig-like_fold"/>
</dbReference>
<dbReference type="Gene3D" id="2.60.40.10">
    <property type="entry name" value="Immunoglobulins"/>
    <property type="match status" value="2"/>
</dbReference>
<dbReference type="Proteomes" id="UP000529417">
    <property type="component" value="Unassembled WGS sequence"/>
</dbReference>
<dbReference type="InterPro" id="IPR010221">
    <property type="entry name" value="VCBS_dom"/>
</dbReference>
<evidence type="ECO:0000313" key="2">
    <source>
        <dbReference type="Proteomes" id="UP000529417"/>
    </source>
</evidence>
<keyword evidence="2" id="KW-1185">Reference proteome</keyword>
<dbReference type="NCBIfam" id="TIGR01965">
    <property type="entry name" value="VCBS_repeat"/>
    <property type="match status" value="2"/>
</dbReference>
<sequence length="355" mass="36385">ADLDPDALVGTYGSFTFDADTGAWGYTLDNDADNVQALPEGMEVTDTLTVTSLDGTASETVTVTITGVNDPASIDGDTTGAVTEDDPDAQTAAGVLSVSDPDMGEDVFADLDPDALVGTYGSFTFDADTGAWGYTLDNDAEAVQLLDKGVEVTDSLTVTSLDGTASETIAVTVTGSGLPNAQISGTVTDRMGDGSKDTTVTFASATDADLSTETDAAGAFGFEVPTGDAGVLDATRDYNRGDVDITAMDALNILRLAVGLNPGWGAPATAHDFIAADVNGDGAVTAMDALEVLRHVVGLETEAAPRWVFVDDAADLSAVSRDNVTYETGVALDDIEADIDVSMTGILLGNMQEFA</sequence>
<dbReference type="AlphaFoldDB" id="A0A7Z0HWB1"/>
<name>A0A7Z0HWB1_9RHOB</name>
<comment type="caution">
    <text evidence="1">The sequence shown here is derived from an EMBL/GenBank/DDBJ whole genome shotgun (WGS) entry which is preliminary data.</text>
</comment>
<organism evidence="1 2">
    <name type="scientific">Rhabdonatronobacter sediminivivens</name>
    <dbReference type="NCBI Taxonomy" id="2743469"/>
    <lineage>
        <taxon>Bacteria</taxon>
        <taxon>Pseudomonadati</taxon>
        <taxon>Pseudomonadota</taxon>
        <taxon>Alphaproteobacteria</taxon>
        <taxon>Rhodobacterales</taxon>
        <taxon>Paracoccaceae</taxon>
        <taxon>Rhabdonatronobacter</taxon>
    </lineage>
</organism>
<protein>
    <recommendedName>
        <fullName evidence="3">VCBS repeat-containing protein</fullName>
    </recommendedName>
</protein>
<evidence type="ECO:0000313" key="1">
    <source>
        <dbReference type="EMBL" id="NYS23538.1"/>
    </source>
</evidence>
<dbReference type="SUPFAM" id="SSF63446">
    <property type="entry name" value="Type I dockerin domain"/>
    <property type="match status" value="1"/>
</dbReference>
<proteinExistence type="predicted"/>
<dbReference type="EMBL" id="JACBXS010000002">
    <property type="protein sequence ID" value="NYS23538.1"/>
    <property type="molecule type" value="Genomic_DNA"/>
</dbReference>
<reference evidence="1 2" key="1">
    <citation type="journal article" date="2000" name="Arch. Microbiol.">
        <title>Rhodobaca bogoriensis gen. nov. and sp. nov., an alkaliphilic purple nonsulfur bacterium from African Rift Valley soda lakes.</title>
        <authorList>
            <person name="Milford A.D."/>
            <person name="Achenbach L.A."/>
            <person name="Jung D.O."/>
            <person name="Madigan M.T."/>
        </authorList>
    </citation>
    <scope>NUCLEOTIDE SEQUENCE [LARGE SCALE GENOMIC DNA]</scope>
    <source>
        <strain evidence="1 2">2376</strain>
    </source>
</reference>
<dbReference type="Pfam" id="PF00404">
    <property type="entry name" value="Dockerin_1"/>
    <property type="match status" value="1"/>
</dbReference>
<gene>
    <name evidence="1" type="ORF">HUK65_00925</name>
</gene>
<evidence type="ECO:0008006" key="3">
    <source>
        <dbReference type="Google" id="ProtNLM"/>
    </source>
</evidence>
<dbReference type="InterPro" id="IPR002105">
    <property type="entry name" value="Dockerin_1_rpt"/>
</dbReference>
<accession>A0A7Z0HWB1</accession>
<dbReference type="GO" id="GO:0004553">
    <property type="term" value="F:hydrolase activity, hydrolyzing O-glycosyl compounds"/>
    <property type="evidence" value="ECO:0007669"/>
    <property type="project" value="InterPro"/>
</dbReference>
<feature type="non-terminal residue" evidence="1">
    <location>
        <position position="1"/>
    </location>
</feature>
<dbReference type="RefSeq" id="WP_235441688.1">
    <property type="nucleotide sequence ID" value="NZ_JACBXS010000002.1"/>
</dbReference>
<dbReference type="GO" id="GO:0000272">
    <property type="term" value="P:polysaccharide catabolic process"/>
    <property type="evidence" value="ECO:0007669"/>
    <property type="project" value="InterPro"/>
</dbReference>
<dbReference type="Gene3D" id="1.10.1330.10">
    <property type="entry name" value="Dockerin domain"/>
    <property type="match status" value="1"/>
</dbReference>